<reference evidence="1 2" key="1">
    <citation type="submission" date="2021-06" db="EMBL/GenBank/DDBJ databases">
        <title>Actinomycetes sequencing.</title>
        <authorList>
            <person name="Shan Q."/>
        </authorList>
    </citation>
    <scope>NUCLEOTIDE SEQUENCE [LARGE SCALE GENOMIC DNA]</scope>
    <source>
        <strain evidence="1 2">NEAU-G5</strain>
    </source>
</reference>
<keyword evidence="2" id="KW-1185">Reference proteome</keyword>
<dbReference type="InterPro" id="IPR016888">
    <property type="entry name" value="UCP028498"/>
</dbReference>
<dbReference type="RefSeq" id="WP_215917306.1">
    <property type="nucleotide sequence ID" value="NZ_JAHKNI010000003.1"/>
</dbReference>
<name>A0ABS6AWQ7_9NOCA</name>
<protein>
    <submittedName>
        <fullName evidence="1">DUF2255 family protein</fullName>
    </submittedName>
</protein>
<dbReference type="Pfam" id="PF10012">
    <property type="entry name" value="DUF2255"/>
    <property type="match status" value="1"/>
</dbReference>
<accession>A0ABS6AWQ7</accession>
<organism evidence="1 2">
    <name type="scientific">Nocardia albiluteola</name>
    <dbReference type="NCBI Taxonomy" id="2842303"/>
    <lineage>
        <taxon>Bacteria</taxon>
        <taxon>Bacillati</taxon>
        <taxon>Actinomycetota</taxon>
        <taxon>Actinomycetes</taxon>
        <taxon>Mycobacteriales</taxon>
        <taxon>Nocardiaceae</taxon>
        <taxon>Nocardia</taxon>
    </lineage>
</organism>
<evidence type="ECO:0000313" key="1">
    <source>
        <dbReference type="EMBL" id="MBU3062462.1"/>
    </source>
</evidence>
<evidence type="ECO:0000313" key="2">
    <source>
        <dbReference type="Proteomes" id="UP000733379"/>
    </source>
</evidence>
<gene>
    <name evidence="1" type="ORF">KO481_13130</name>
</gene>
<sequence length="125" mass="14408">MAWRGAQLERIAKSEEIRISTTRPDGSLRKLTPIWVVRVDRDLYIRAADGLNARWYWHAIEHHFAHIRADGLSADVTLEPVRDRGLNSRIDAAYPAKYGSRIRWLERFLRTPATESTLRLEAATA</sequence>
<dbReference type="Proteomes" id="UP000733379">
    <property type="component" value="Unassembled WGS sequence"/>
</dbReference>
<proteinExistence type="predicted"/>
<dbReference type="EMBL" id="JAHKNI010000003">
    <property type="protein sequence ID" value="MBU3062462.1"/>
    <property type="molecule type" value="Genomic_DNA"/>
</dbReference>
<comment type="caution">
    <text evidence="1">The sequence shown here is derived from an EMBL/GenBank/DDBJ whole genome shotgun (WGS) entry which is preliminary data.</text>
</comment>